<gene>
    <name evidence="9" type="ORF">BAZSYMA_ACONTIG15875_1</name>
</gene>
<evidence type="ECO:0000256" key="8">
    <source>
        <dbReference type="RuleBase" id="RU363041"/>
    </source>
</evidence>
<feature type="transmembrane region" description="Helical" evidence="8">
    <location>
        <begin position="109"/>
        <end position="126"/>
    </location>
</feature>
<feature type="transmembrane region" description="Helical" evidence="8">
    <location>
        <begin position="244"/>
        <end position="261"/>
    </location>
</feature>
<evidence type="ECO:0000256" key="1">
    <source>
        <dbReference type="ARBA" id="ARBA00004651"/>
    </source>
</evidence>
<evidence type="ECO:0000256" key="6">
    <source>
        <dbReference type="ARBA" id="ARBA00022989"/>
    </source>
</evidence>
<evidence type="ECO:0000256" key="4">
    <source>
        <dbReference type="ARBA" id="ARBA00022475"/>
    </source>
</evidence>
<keyword evidence="6 8" id="KW-1133">Transmembrane helix</keyword>
<comment type="subcellular location">
    <subcellularLocation>
        <location evidence="1 8">Cell membrane</location>
        <topology evidence="1 8">Multi-pass membrane protein</topology>
    </subcellularLocation>
</comment>
<name>A0A1H6LYF8_9GAMM</name>
<keyword evidence="5 8" id="KW-0812">Transmembrane</keyword>
<dbReference type="InterPro" id="IPR002781">
    <property type="entry name" value="TM_pro_TauE-like"/>
</dbReference>
<feature type="transmembrane region" description="Helical" evidence="8">
    <location>
        <begin position="147"/>
        <end position="178"/>
    </location>
</feature>
<dbReference type="GO" id="GO:0005886">
    <property type="term" value="C:plasma membrane"/>
    <property type="evidence" value="ECO:0007669"/>
    <property type="project" value="UniProtKB-SubCell"/>
</dbReference>
<sequence length="262" mass="27835">MFIEGSLLADYLLIGVLVLVVASFVAGFLDAVAGGAGLILVPAFILTGMPPQLALGQEKLVSTLGTFSAIYNYFKSSKIIWKVAGYGIPTALIGAYIGGKVILSIDESIVGQIIFFLIPIGLLVSFMPKKDTKDGAYQPSKKDIMIVLPLVCFIVGFYDGFFGPGTGSILILALHFLIHMPLVESSATSKIFNLASNVGAFVAFFIAGKMAFIIGIPMVLASIGGNYIGSHVTIKNGDKIIKPLIFSSIAILFISLGIKYVW</sequence>
<feature type="transmembrane region" description="Helical" evidence="8">
    <location>
        <begin position="198"/>
        <end position="223"/>
    </location>
</feature>
<protein>
    <recommendedName>
        <fullName evidence="8">Probable membrane transporter protein</fullName>
    </recommendedName>
</protein>
<dbReference type="PANTHER" id="PTHR30269">
    <property type="entry name" value="TRANSMEMBRANE PROTEIN YFCA"/>
    <property type="match status" value="1"/>
</dbReference>
<dbReference type="AlphaFoldDB" id="A0A1H6LYF8"/>
<dbReference type="OrthoDB" id="554695at2"/>
<feature type="transmembrane region" description="Helical" evidence="8">
    <location>
        <begin position="31"/>
        <end position="49"/>
    </location>
</feature>
<reference evidence="10" key="1">
    <citation type="submission" date="2016-06" db="EMBL/GenBank/DDBJ databases">
        <authorList>
            <person name="Petersen J."/>
            <person name="Sayavedra L."/>
        </authorList>
    </citation>
    <scope>NUCLEOTIDE SEQUENCE [LARGE SCALE GENOMIC DNA]</scope>
    <source>
        <strain evidence="10">BazSymA</strain>
    </source>
</reference>
<evidence type="ECO:0000313" key="10">
    <source>
        <dbReference type="Proteomes" id="UP000198988"/>
    </source>
</evidence>
<dbReference type="PANTHER" id="PTHR30269:SF0">
    <property type="entry name" value="MEMBRANE TRANSPORTER PROTEIN YFCA-RELATED"/>
    <property type="match status" value="1"/>
</dbReference>
<dbReference type="InterPro" id="IPR052017">
    <property type="entry name" value="TSUP"/>
</dbReference>
<accession>A0A1H6LYF8</accession>
<feature type="transmembrane region" description="Helical" evidence="8">
    <location>
        <begin position="83"/>
        <end position="103"/>
    </location>
</feature>
<evidence type="ECO:0000313" key="9">
    <source>
        <dbReference type="EMBL" id="SEH90626.1"/>
    </source>
</evidence>
<dbReference type="RefSeq" id="WP_090716661.1">
    <property type="nucleotide sequence ID" value="NZ_CDSC02000308.1"/>
</dbReference>
<keyword evidence="4 8" id="KW-1003">Cell membrane</keyword>
<evidence type="ECO:0000256" key="3">
    <source>
        <dbReference type="ARBA" id="ARBA00022448"/>
    </source>
</evidence>
<organism evidence="9 10">
    <name type="scientific">Bathymodiolus azoricus thioautotrophic gill symbiont</name>
    <dbReference type="NCBI Taxonomy" id="235205"/>
    <lineage>
        <taxon>Bacteria</taxon>
        <taxon>Pseudomonadati</taxon>
        <taxon>Pseudomonadota</taxon>
        <taxon>Gammaproteobacteria</taxon>
        <taxon>sulfur-oxidizing symbionts</taxon>
    </lineage>
</organism>
<evidence type="ECO:0000256" key="2">
    <source>
        <dbReference type="ARBA" id="ARBA00009142"/>
    </source>
</evidence>
<keyword evidence="7 8" id="KW-0472">Membrane</keyword>
<evidence type="ECO:0000256" key="5">
    <source>
        <dbReference type="ARBA" id="ARBA00022692"/>
    </source>
</evidence>
<proteinExistence type="inferred from homology"/>
<keyword evidence="3" id="KW-0813">Transport</keyword>
<dbReference type="Proteomes" id="UP000198988">
    <property type="component" value="Unassembled WGS sequence"/>
</dbReference>
<feature type="transmembrane region" description="Helical" evidence="8">
    <location>
        <begin position="7"/>
        <end position="25"/>
    </location>
</feature>
<comment type="similarity">
    <text evidence="2 8">Belongs to the 4-toluene sulfonate uptake permease (TSUP) (TC 2.A.102) family.</text>
</comment>
<dbReference type="EMBL" id="CDSC02000308">
    <property type="protein sequence ID" value="SEH90626.1"/>
    <property type="molecule type" value="Genomic_DNA"/>
</dbReference>
<evidence type="ECO:0000256" key="7">
    <source>
        <dbReference type="ARBA" id="ARBA00023136"/>
    </source>
</evidence>
<dbReference type="Pfam" id="PF01925">
    <property type="entry name" value="TauE"/>
    <property type="match status" value="1"/>
</dbReference>